<proteinExistence type="predicted"/>
<name>A0ABM8XQX9_9BURK</name>
<accession>A0ABM8XQX9</accession>
<dbReference type="Gene3D" id="3.30.565.10">
    <property type="entry name" value="Histidine kinase-like ATPase, C-terminal domain"/>
    <property type="match status" value="1"/>
</dbReference>
<reference evidence="1 2" key="1">
    <citation type="submission" date="2021-08" db="EMBL/GenBank/DDBJ databases">
        <authorList>
            <person name="Peeters C."/>
        </authorList>
    </citation>
    <scope>NUCLEOTIDE SEQUENCE [LARGE SCALE GENOMIC DNA]</scope>
    <source>
        <strain evidence="1 2">LMG 32289</strain>
    </source>
</reference>
<evidence type="ECO:0008006" key="3">
    <source>
        <dbReference type="Google" id="ProtNLM"/>
    </source>
</evidence>
<gene>
    <name evidence="1" type="ORF">LMG32289_05167</name>
</gene>
<keyword evidence="2" id="KW-1185">Reference proteome</keyword>
<dbReference type="InterPro" id="IPR036890">
    <property type="entry name" value="HATPase_C_sf"/>
</dbReference>
<comment type="caution">
    <text evidence="1">The sequence shown here is derived from an EMBL/GenBank/DDBJ whole genome shotgun (WGS) entry which is preliminary data.</text>
</comment>
<dbReference type="RefSeq" id="WP_223993582.1">
    <property type="nucleotide sequence ID" value="NZ_CAJZAG010000011.1"/>
</dbReference>
<dbReference type="EMBL" id="CAJZAG010000011">
    <property type="protein sequence ID" value="CAG9182687.1"/>
    <property type="molecule type" value="Genomic_DNA"/>
</dbReference>
<dbReference type="Pfam" id="PF13589">
    <property type="entry name" value="HATPase_c_3"/>
    <property type="match status" value="1"/>
</dbReference>
<protein>
    <recommendedName>
        <fullName evidence="3">DNA mismatch repair protein</fullName>
    </recommendedName>
</protein>
<evidence type="ECO:0000313" key="2">
    <source>
        <dbReference type="Proteomes" id="UP000706525"/>
    </source>
</evidence>
<sequence>MVAEQERSKPVLALGELIWNAFDAEARTVKVSFERDDAGEPQAVMVEDDGDGIPHADAAEFFRFQSDSWKKTRSQTRTGRFLHGRDGCGRFKAFALGRVAEWAVVYRRDGELWAYTIRVSAHDLREVRISDETVATDTAMPGVTVTIRELIQDLDVLALKDGRQALTEVFAIYLSDARNNACIVLDGRVIDSASAMAGRKSFSLTDITIDGREFWVRLHLIEWDATSHQALYLCNQRVFPLMQVDRPIQIGLFQFSAYLYSPYFDLALQADVVAATVAEAQHVIRTHFRLRAAEEARSVVEEWKHDAVYPFANEPVTPIERVERQVFDIVAVNVARYLPDFGATQPTTKAFQLRMLRQAIERSPADLQLILGEVLRLPRRQQEELARLLRDTTVSSIIGAAKVVSDRLKFLDGLEAILFDAEPKRRLKERSQLHRIIAQNCWLFGDEFGLSVDDQSLTQALVAHKKLLDADIVIDEPVRHISQTRGIVDLMLSRATKHHRANRLSHLVVELKAPNVSIGPDEVTQIQGYAFSVIDDPRFSRVGVKWSFWVISDELKPYTEHLVKDETGSILEKPNVSIFAKTWAQVLDDNRARLKFLQDQLDIQADRGASLRYLQRRYATYLQGVFEVDDAVEDEDGLALETDEEEAMASAF</sequence>
<evidence type="ECO:0000313" key="1">
    <source>
        <dbReference type="EMBL" id="CAG9182687.1"/>
    </source>
</evidence>
<dbReference type="Proteomes" id="UP000706525">
    <property type="component" value="Unassembled WGS sequence"/>
</dbReference>
<dbReference type="SUPFAM" id="SSF55874">
    <property type="entry name" value="ATPase domain of HSP90 chaperone/DNA topoisomerase II/histidine kinase"/>
    <property type="match status" value="1"/>
</dbReference>
<organism evidence="1 2">
    <name type="scientific">Cupriavidus pampae</name>
    <dbReference type="NCBI Taxonomy" id="659251"/>
    <lineage>
        <taxon>Bacteria</taxon>
        <taxon>Pseudomonadati</taxon>
        <taxon>Pseudomonadota</taxon>
        <taxon>Betaproteobacteria</taxon>
        <taxon>Burkholderiales</taxon>
        <taxon>Burkholderiaceae</taxon>
        <taxon>Cupriavidus</taxon>
    </lineage>
</organism>